<keyword evidence="1" id="KW-0472">Membrane</keyword>
<gene>
    <name evidence="2" type="ORF">LARV_01238</name>
</gene>
<dbReference type="OrthoDB" id="158206at2"/>
<reference evidence="2" key="1">
    <citation type="submission" date="2015-07" db="EMBL/GenBank/DDBJ databases">
        <title>Draft Genome Sequences of Anaerolinea thermolimosa IMO-1, Bellilinea caldifistulae GOMI-1, Leptolinea tardivitalis YMTK-2, Levilinea saccharolytica KIBI-1,Longilinea arvoryzae KOME-1, Previously Described as Members of the Anaerolineaceae (Chloroflexi).</title>
        <authorList>
            <person name="Sekiguchi Y."/>
            <person name="Ohashi A."/>
            <person name="Matsuura N."/>
            <person name="Tourlousse M.D."/>
        </authorList>
    </citation>
    <scope>NUCLEOTIDE SEQUENCE [LARGE SCALE GENOMIC DNA]</scope>
    <source>
        <strain evidence="2">KOME-1</strain>
    </source>
</reference>
<name>A0A0S7B7R1_9CHLR</name>
<dbReference type="EMBL" id="DF967972">
    <property type="protein sequence ID" value="GAP13484.1"/>
    <property type="molecule type" value="Genomic_DNA"/>
</dbReference>
<evidence type="ECO:0000313" key="3">
    <source>
        <dbReference type="Proteomes" id="UP000055060"/>
    </source>
</evidence>
<accession>A0A0S7B7R1</accession>
<keyword evidence="1" id="KW-0812">Transmembrane</keyword>
<dbReference type="STRING" id="360412.LARV_01238"/>
<keyword evidence="1" id="KW-1133">Transmembrane helix</keyword>
<dbReference type="RefSeq" id="WP_152031726.1">
    <property type="nucleotide sequence ID" value="NZ_DF967972.1"/>
</dbReference>
<dbReference type="AlphaFoldDB" id="A0A0S7B7R1"/>
<protein>
    <submittedName>
        <fullName evidence="2">Uncharacterized protein</fullName>
    </submittedName>
</protein>
<feature type="transmembrane region" description="Helical" evidence="1">
    <location>
        <begin position="91"/>
        <end position="107"/>
    </location>
</feature>
<evidence type="ECO:0000313" key="2">
    <source>
        <dbReference type="EMBL" id="GAP13484.1"/>
    </source>
</evidence>
<evidence type="ECO:0000256" key="1">
    <source>
        <dbReference type="SAM" id="Phobius"/>
    </source>
</evidence>
<dbReference type="Proteomes" id="UP000055060">
    <property type="component" value="Unassembled WGS sequence"/>
</dbReference>
<organism evidence="2">
    <name type="scientific">Longilinea arvoryzae</name>
    <dbReference type="NCBI Taxonomy" id="360412"/>
    <lineage>
        <taxon>Bacteria</taxon>
        <taxon>Bacillati</taxon>
        <taxon>Chloroflexota</taxon>
        <taxon>Anaerolineae</taxon>
        <taxon>Anaerolineales</taxon>
        <taxon>Anaerolineaceae</taxon>
        <taxon>Longilinea</taxon>
    </lineage>
</organism>
<proteinExistence type="predicted"/>
<keyword evidence="3" id="KW-1185">Reference proteome</keyword>
<sequence>MPTPLITLTCPNCGGTLESAGQDSYVCPYCGAIHRLSDHPDWMKELQKNFDQVKSELNDLQTNSRRVVSAQALPGLLIKLGQLSATLKERTRVIFVSLLVFGMGYFLRRWLVFTPDSGWIRFLPDGLMILGGLALIYISARTILLLRQRAQLNREIERCREDIRNLGG</sequence>
<feature type="transmembrane region" description="Helical" evidence="1">
    <location>
        <begin position="127"/>
        <end position="146"/>
    </location>
</feature>